<dbReference type="RefSeq" id="YP_009184906.1">
    <property type="nucleotide sequence ID" value="NC_028582.1"/>
</dbReference>
<dbReference type="GO" id="GO:0003899">
    <property type="term" value="F:DNA-directed RNA polymerase activity"/>
    <property type="evidence" value="ECO:0007669"/>
    <property type="project" value="InterPro"/>
</dbReference>
<dbReference type="InterPro" id="IPR036603">
    <property type="entry name" value="RBP11-like"/>
</dbReference>
<gene>
    <name evidence="5" type="primary">rpoA</name>
</gene>
<dbReference type="Gene3D" id="3.30.1360.10">
    <property type="entry name" value="RNA polymerase, RBP11-like subunit"/>
    <property type="match status" value="2"/>
</dbReference>
<accession>A0A0S2LNI0</accession>
<dbReference type="GO" id="GO:0000428">
    <property type="term" value="C:DNA-directed RNA polymerase complex"/>
    <property type="evidence" value="ECO:0007669"/>
    <property type="project" value="UniProtKB-KW"/>
</dbReference>
<dbReference type="GeneID" id="26378600"/>
<organism evidence="5">
    <name type="scientific">Jenufa minuta</name>
    <name type="common">Green alga</name>
    <dbReference type="NCBI Taxonomy" id="993092"/>
    <lineage>
        <taxon>Eukaryota</taxon>
        <taxon>Viridiplantae</taxon>
        <taxon>Chlorophyta</taxon>
        <taxon>core chlorophytes</taxon>
        <taxon>Chlorophyceae</taxon>
        <taxon>Jenufa</taxon>
    </lineage>
</organism>
<keyword evidence="2" id="KW-0804">Transcription</keyword>
<evidence type="ECO:0000256" key="1">
    <source>
        <dbReference type="ARBA" id="ARBA00022478"/>
    </source>
</evidence>
<keyword evidence="5" id="KW-0934">Plastid</keyword>
<keyword evidence="1" id="KW-0240">DNA-directed RNA polymerase</keyword>
<keyword evidence="5" id="KW-0150">Chloroplast</keyword>
<protein>
    <recommendedName>
        <fullName evidence="3">Plastid-encoded RNA polymerase subunit alpha</fullName>
    </recommendedName>
</protein>
<dbReference type="Pfam" id="PF01000">
    <property type="entry name" value="RNA_pol_A_bac"/>
    <property type="match status" value="1"/>
</dbReference>
<evidence type="ECO:0000256" key="3">
    <source>
        <dbReference type="ARBA" id="ARBA00031776"/>
    </source>
</evidence>
<dbReference type="AlphaFoldDB" id="A0A0S2LNI0"/>
<sequence length="303" mass="34204">MCALPLNQIPFFISCLESRVETATSFYGCFSLGFFEKSDCLTIANALRRTLLTQIYGLAITSVKIEGVNHEYQGIAGVKESVLDIVLNLKEIVLKHVHMDTKLLSGVNRTYILKKPLFGYIQVRGPGIIRAKDLKLPSVLQCVNPTQYITTLSEDGVLNMKLKIGSFFTEKFTIQGTNNESYKEKRDWQFQDFKNVKLPIDNGSYGFHNVLDHVGQYSSKEKPIDLEVFFPPVCKVNYMLTQATPKKTSVASILVNDPFTAVNDHKIILEVWTNGSIHPSQAVSEALKSLTYKFYKLQKFQNA</sequence>
<dbReference type="SUPFAM" id="SSF56553">
    <property type="entry name" value="Insert subdomain of RNA polymerase alpha subunit"/>
    <property type="match status" value="1"/>
</dbReference>
<dbReference type="SMART" id="SM00662">
    <property type="entry name" value="RPOLD"/>
    <property type="match status" value="1"/>
</dbReference>
<proteinExistence type="predicted"/>
<feature type="domain" description="DNA-directed RNA polymerase RpoA/D/Rpb3-type" evidence="4">
    <location>
        <begin position="27"/>
        <end position="300"/>
    </location>
</feature>
<evidence type="ECO:0000259" key="4">
    <source>
        <dbReference type="SMART" id="SM00662"/>
    </source>
</evidence>
<dbReference type="InterPro" id="IPR011262">
    <property type="entry name" value="DNA-dir_RNA_pol_insert"/>
</dbReference>
<dbReference type="SUPFAM" id="SSF55257">
    <property type="entry name" value="RBP11-like subunits of RNA polymerase"/>
    <property type="match status" value="1"/>
</dbReference>
<dbReference type="GO" id="GO:0006351">
    <property type="term" value="P:DNA-templated transcription"/>
    <property type="evidence" value="ECO:0007669"/>
    <property type="project" value="InterPro"/>
</dbReference>
<dbReference type="InterPro" id="IPR036643">
    <property type="entry name" value="RNApol_insert_sf"/>
</dbReference>
<evidence type="ECO:0000256" key="2">
    <source>
        <dbReference type="ARBA" id="ARBA00023163"/>
    </source>
</evidence>
<dbReference type="EMBL" id="KT625414">
    <property type="protein sequence ID" value="ALO62978.1"/>
    <property type="molecule type" value="Genomic_DNA"/>
</dbReference>
<dbReference type="CDD" id="cd06928">
    <property type="entry name" value="RNAP_alpha_NTD"/>
    <property type="match status" value="1"/>
</dbReference>
<dbReference type="InterPro" id="IPR011263">
    <property type="entry name" value="DNA-dir_RNA_pol_RpoA/D/Rpb3"/>
</dbReference>
<evidence type="ECO:0000313" key="5">
    <source>
        <dbReference type="EMBL" id="ALO62978.1"/>
    </source>
</evidence>
<name>A0A0S2LNI0_JENMI</name>
<dbReference type="Gene3D" id="2.170.120.12">
    <property type="entry name" value="DNA-directed RNA polymerase, insert domain"/>
    <property type="match status" value="1"/>
</dbReference>
<dbReference type="GO" id="GO:0046983">
    <property type="term" value="F:protein dimerization activity"/>
    <property type="evidence" value="ECO:0007669"/>
    <property type="project" value="InterPro"/>
</dbReference>
<dbReference type="Pfam" id="PF01193">
    <property type="entry name" value="RNA_pol_L"/>
    <property type="match status" value="1"/>
</dbReference>
<geneLocation type="chloroplast" evidence="5"/>
<reference evidence="5" key="1">
    <citation type="journal article" date="2015" name="BMC Evol. Biol.">
        <title>Chloroplast phylogenomic analysis of chlorophyte green algae identifies a novel lineage sister to the Sphaeropleales (Chlorophyceae).</title>
        <authorList>
            <person name="Lemieux C."/>
            <person name="Vincent A.T."/>
            <person name="Labarre A."/>
            <person name="Otis C."/>
            <person name="Turmel M."/>
        </authorList>
    </citation>
    <scope>NUCLEOTIDE SEQUENCE</scope>
</reference>